<evidence type="ECO:0000256" key="1">
    <source>
        <dbReference type="ARBA" id="ARBA00004651"/>
    </source>
</evidence>
<keyword evidence="2 7" id="KW-0813">Transport</keyword>
<feature type="transmembrane region" description="Helical" evidence="7">
    <location>
        <begin position="97"/>
        <end position="116"/>
    </location>
</feature>
<evidence type="ECO:0000256" key="2">
    <source>
        <dbReference type="ARBA" id="ARBA00022448"/>
    </source>
</evidence>
<dbReference type="PANTHER" id="PTHR30151">
    <property type="entry name" value="ALKANE SULFONATE ABC TRANSPORTER-RELATED, MEMBRANE SUBUNIT"/>
    <property type="match status" value="1"/>
</dbReference>
<comment type="subcellular location">
    <subcellularLocation>
        <location evidence="1 7">Cell membrane</location>
        <topology evidence="1 7">Multi-pass membrane protein</topology>
    </subcellularLocation>
</comment>
<keyword evidence="4 7" id="KW-0812">Transmembrane</keyword>
<evidence type="ECO:0000259" key="8">
    <source>
        <dbReference type="PROSITE" id="PS50928"/>
    </source>
</evidence>
<dbReference type="InterPro" id="IPR002229">
    <property type="entry name" value="RhesusRHD"/>
</dbReference>
<sequence>MSGTDAIPEFPKRSAADGADVSLTNMSALTSGPGVRSLWEVAAIAAVAVLIIGGAEFLLRFFQVPHYVLPPPSTIFMALITEFPHIAPHLGHTLVELLAGFAIGASIGLVMAAVITQVPFLEKIIAPYILLLVTTPMLALVPLLILRLGFGYEPRIVAVALAAGPMVMINAATGFRRVDSAKIALARSYGASTLQIFWKIRAPMALPMILVGLMIGAIFGLLTAVGAEMVGGGFGLGNRLTTYSSMIQMPQFFAVVLILSILGILIYMLFFLIGKKWASWEA</sequence>
<keyword evidence="3" id="KW-1003">Cell membrane</keyword>
<evidence type="ECO:0000256" key="4">
    <source>
        <dbReference type="ARBA" id="ARBA00022692"/>
    </source>
</evidence>
<evidence type="ECO:0000313" key="10">
    <source>
        <dbReference type="Proteomes" id="UP001149009"/>
    </source>
</evidence>
<keyword evidence="10" id="KW-1185">Reference proteome</keyword>
<dbReference type="SUPFAM" id="SSF161098">
    <property type="entry name" value="MetI-like"/>
    <property type="match status" value="1"/>
</dbReference>
<dbReference type="PRINTS" id="PR00342">
    <property type="entry name" value="RHESUSRHD"/>
</dbReference>
<dbReference type="Proteomes" id="UP001149009">
    <property type="component" value="Unassembled WGS sequence"/>
</dbReference>
<keyword evidence="6 7" id="KW-0472">Membrane</keyword>
<gene>
    <name evidence="9" type="ORF">NYR54_02435</name>
</gene>
<dbReference type="Gene3D" id="1.10.3720.10">
    <property type="entry name" value="MetI-like"/>
    <property type="match status" value="1"/>
</dbReference>
<organism evidence="9 10">
    <name type="scientific">Chelativorans petroleitrophicus</name>
    <dbReference type="NCBI Taxonomy" id="2975484"/>
    <lineage>
        <taxon>Bacteria</taxon>
        <taxon>Pseudomonadati</taxon>
        <taxon>Pseudomonadota</taxon>
        <taxon>Alphaproteobacteria</taxon>
        <taxon>Hyphomicrobiales</taxon>
        <taxon>Phyllobacteriaceae</taxon>
        <taxon>Chelativorans</taxon>
    </lineage>
</organism>
<comment type="similarity">
    <text evidence="7">Belongs to the binding-protein-dependent transport system permease family.</text>
</comment>
<feature type="domain" description="ABC transmembrane type-1" evidence="8">
    <location>
        <begin position="90"/>
        <end position="274"/>
    </location>
</feature>
<comment type="caution">
    <text evidence="9">The sequence shown here is derived from an EMBL/GenBank/DDBJ whole genome shotgun (WGS) entry which is preliminary data.</text>
</comment>
<dbReference type="PANTHER" id="PTHR30151:SF0">
    <property type="entry name" value="ABC TRANSPORTER PERMEASE PROTEIN MJ0413-RELATED"/>
    <property type="match status" value="1"/>
</dbReference>
<dbReference type="Pfam" id="PF00528">
    <property type="entry name" value="BPD_transp_1"/>
    <property type="match status" value="1"/>
</dbReference>
<feature type="transmembrane region" description="Helical" evidence="7">
    <location>
        <begin position="205"/>
        <end position="231"/>
    </location>
</feature>
<evidence type="ECO:0000313" key="9">
    <source>
        <dbReference type="EMBL" id="MCT8989157.1"/>
    </source>
</evidence>
<dbReference type="CDD" id="cd06261">
    <property type="entry name" value="TM_PBP2"/>
    <property type="match status" value="1"/>
</dbReference>
<proteinExistence type="inferred from homology"/>
<dbReference type="RefSeq" id="WP_261513847.1">
    <property type="nucleotide sequence ID" value="NZ_JAODNV010000004.1"/>
</dbReference>
<evidence type="ECO:0000256" key="6">
    <source>
        <dbReference type="ARBA" id="ARBA00023136"/>
    </source>
</evidence>
<keyword evidence="5 7" id="KW-1133">Transmembrane helix</keyword>
<feature type="transmembrane region" description="Helical" evidence="7">
    <location>
        <begin position="74"/>
        <end position="91"/>
    </location>
</feature>
<dbReference type="PROSITE" id="PS50928">
    <property type="entry name" value="ABC_TM1"/>
    <property type="match status" value="1"/>
</dbReference>
<dbReference type="InterPro" id="IPR000515">
    <property type="entry name" value="MetI-like"/>
</dbReference>
<feature type="transmembrane region" description="Helical" evidence="7">
    <location>
        <begin position="128"/>
        <end position="150"/>
    </location>
</feature>
<protein>
    <submittedName>
        <fullName evidence="9">ABC transporter permease subunit</fullName>
    </submittedName>
</protein>
<name>A0A9X2X506_9HYPH</name>
<dbReference type="InterPro" id="IPR035906">
    <property type="entry name" value="MetI-like_sf"/>
</dbReference>
<evidence type="ECO:0000256" key="3">
    <source>
        <dbReference type="ARBA" id="ARBA00022475"/>
    </source>
</evidence>
<accession>A0A9X2X506</accession>
<evidence type="ECO:0000256" key="5">
    <source>
        <dbReference type="ARBA" id="ARBA00022989"/>
    </source>
</evidence>
<feature type="transmembrane region" description="Helical" evidence="7">
    <location>
        <begin position="156"/>
        <end position="175"/>
    </location>
</feature>
<reference evidence="9" key="1">
    <citation type="submission" date="2022-08" db="EMBL/GenBank/DDBJ databases">
        <title>Chelativorans sichuanense sp. nov., a paraffin oil-degrading bacterium isolated from a mixture of oil-based drill cuttings and paddy soil.</title>
        <authorList>
            <person name="Yu J."/>
            <person name="Liu H."/>
            <person name="Chen Q."/>
        </authorList>
    </citation>
    <scope>NUCLEOTIDE SEQUENCE</scope>
    <source>
        <strain evidence="9">SCAU 2101</strain>
    </source>
</reference>
<evidence type="ECO:0000256" key="7">
    <source>
        <dbReference type="RuleBase" id="RU363032"/>
    </source>
</evidence>
<dbReference type="AlphaFoldDB" id="A0A9X2X506"/>
<dbReference type="GO" id="GO:0005886">
    <property type="term" value="C:plasma membrane"/>
    <property type="evidence" value="ECO:0007669"/>
    <property type="project" value="UniProtKB-SubCell"/>
</dbReference>
<dbReference type="EMBL" id="JAODNV010000004">
    <property type="protein sequence ID" value="MCT8989157.1"/>
    <property type="molecule type" value="Genomic_DNA"/>
</dbReference>
<feature type="transmembrane region" description="Helical" evidence="7">
    <location>
        <begin position="41"/>
        <end position="62"/>
    </location>
</feature>
<feature type="transmembrane region" description="Helical" evidence="7">
    <location>
        <begin position="251"/>
        <end position="273"/>
    </location>
</feature>
<dbReference type="GO" id="GO:0055085">
    <property type="term" value="P:transmembrane transport"/>
    <property type="evidence" value="ECO:0007669"/>
    <property type="project" value="InterPro"/>
</dbReference>